<dbReference type="SUPFAM" id="SSF53850">
    <property type="entry name" value="Periplasmic binding protein-like II"/>
    <property type="match status" value="1"/>
</dbReference>
<feature type="signal peptide" evidence="1">
    <location>
        <begin position="1"/>
        <end position="28"/>
    </location>
</feature>
<dbReference type="eggNOG" id="COG0226">
    <property type="taxonomic scope" value="Bacteria"/>
</dbReference>
<organism evidence="2 3">
    <name type="scientific">Desulfosudis oleivorans (strain DSM 6200 / JCM 39069 / Hxd3)</name>
    <name type="common">Desulfococcus oleovorans</name>
    <dbReference type="NCBI Taxonomy" id="96561"/>
    <lineage>
        <taxon>Bacteria</taxon>
        <taxon>Pseudomonadati</taxon>
        <taxon>Thermodesulfobacteriota</taxon>
        <taxon>Desulfobacteria</taxon>
        <taxon>Desulfobacterales</taxon>
        <taxon>Desulfosudaceae</taxon>
        <taxon>Desulfosudis</taxon>
    </lineage>
</organism>
<feature type="chain" id="PRO_5002734844" description="PBP domain-containing protein" evidence="1">
    <location>
        <begin position="29"/>
        <end position="146"/>
    </location>
</feature>
<evidence type="ECO:0000313" key="2">
    <source>
        <dbReference type="EMBL" id="ABW67800.1"/>
    </source>
</evidence>
<accession>A8ZTB7</accession>
<dbReference type="RefSeq" id="WP_012175412.1">
    <property type="nucleotide sequence ID" value="NC_009943.1"/>
</dbReference>
<gene>
    <name evidence="2" type="ordered locus">Dole_1996</name>
</gene>
<evidence type="ECO:0008006" key="4">
    <source>
        <dbReference type="Google" id="ProtNLM"/>
    </source>
</evidence>
<keyword evidence="1" id="KW-0732">Signal</keyword>
<dbReference type="OrthoDB" id="5422692at2"/>
<proteinExistence type="predicted"/>
<protein>
    <recommendedName>
        <fullName evidence="4">PBP domain-containing protein</fullName>
    </recommendedName>
</protein>
<evidence type="ECO:0000313" key="3">
    <source>
        <dbReference type="Proteomes" id="UP000008561"/>
    </source>
</evidence>
<evidence type="ECO:0000256" key="1">
    <source>
        <dbReference type="SAM" id="SignalP"/>
    </source>
</evidence>
<dbReference type="STRING" id="96561.Dole_1996"/>
<reference evidence="2 3" key="1">
    <citation type="submission" date="2007-10" db="EMBL/GenBank/DDBJ databases">
        <title>Complete sequence of Desulfococcus oleovorans Hxd3.</title>
        <authorList>
            <consortium name="US DOE Joint Genome Institute"/>
            <person name="Copeland A."/>
            <person name="Lucas S."/>
            <person name="Lapidus A."/>
            <person name="Barry K."/>
            <person name="Glavina del Rio T."/>
            <person name="Dalin E."/>
            <person name="Tice H."/>
            <person name="Pitluck S."/>
            <person name="Kiss H."/>
            <person name="Brettin T."/>
            <person name="Bruce D."/>
            <person name="Detter J.C."/>
            <person name="Han C."/>
            <person name="Schmutz J."/>
            <person name="Larimer F."/>
            <person name="Land M."/>
            <person name="Hauser L."/>
            <person name="Kyrpides N."/>
            <person name="Kim E."/>
            <person name="Wawrik B."/>
            <person name="Richardson P."/>
        </authorList>
    </citation>
    <scope>NUCLEOTIDE SEQUENCE [LARGE SCALE GENOMIC DNA]</scope>
    <source>
        <strain evidence="3">DSM 6200 / JCM 39069 / Hxd3</strain>
    </source>
</reference>
<sequence>MPHRTLLLPALLAAIVGFAVFCPVPAQAETVYVVANINVSDSSLTQTEIQNIYLGKKDKWNDNQKINFTALAGGPCHETFLKQHVGRSDFQFQNYWKKQIFTGQGQPPKSFASDAELIDYVSKTSGAIGYTCAPPDTEKIKTVTVK</sequence>
<name>A8ZTB7_DESOH</name>
<dbReference type="Proteomes" id="UP000008561">
    <property type="component" value="Chromosome"/>
</dbReference>
<dbReference type="Gene3D" id="3.40.190.10">
    <property type="entry name" value="Periplasmic binding protein-like II"/>
    <property type="match status" value="1"/>
</dbReference>
<dbReference type="EMBL" id="CP000859">
    <property type="protein sequence ID" value="ABW67800.1"/>
    <property type="molecule type" value="Genomic_DNA"/>
</dbReference>
<dbReference type="KEGG" id="dol:Dole_1996"/>
<keyword evidence="3" id="KW-1185">Reference proteome</keyword>
<dbReference type="AlphaFoldDB" id="A8ZTB7"/>
<dbReference type="HOGENOM" id="CLU_124904_1_1_7"/>